<feature type="non-terminal residue" evidence="1">
    <location>
        <position position="136"/>
    </location>
</feature>
<gene>
    <name evidence="1" type="ORF">METZ01_LOCUS328355</name>
</gene>
<organism evidence="1">
    <name type="scientific">marine metagenome</name>
    <dbReference type="NCBI Taxonomy" id="408172"/>
    <lineage>
        <taxon>unclassified sequences</taxon>
        <taxon>metagenomes</taxon>
        <taxon>ecological metagenomes</taxon>
    </lineage>
</organism>
<dbReference type="SUPFAM" id="SSF54826">
    <property type="entry name" value="Enolase N-terminal domain-like"/>
    <property type="match status" value="1"/>
</dbReference>
<proteinExistence type="predicted"/>
<sequence>MRHVRRDHVAEAPLITKVEIQKCSRKIKDIGRETGSGTPTYLPGAEMDQSFYMTRVFTDKGIIGEYPLAADISSAAELMLGRNALERGFFYAEYARYPTNLLGAVDTILWDIAGKFHSASVSELIGGFRKKLPAYA</sequence>
<dbReference type="AlphaFoldDB" id="A0A382PU58"/>
<name>A0A382PU58_9ZZZZ</name>
<reference evidence="1" key="1">
    <citation type="submission" date="2018-05" db="EMBL/GenBank/DDBJ databases">
        <authorList>
            <person name="Lanie J.A."/>
            <person name="Ng W.-L."/>
            <person name="Kazmierczak K.M."/>
            <person name="Andrzejewski T.M."/>
            <person name="Davidsen T.M."/>
            <person name="Wayne K.J."/>
            <person name="Tettelin H."/>
            <person name="Glass J.I."/>
            <person name="Rusch D."/>
            <person name="Podicherti R."/>
            <person name="Tsui H.-C.T."/>
            <person name="Winkler M.E."/>
        </authorList>
    </citation>
    <scope>NUCLEOTIDE SEQUENCE</scope>
</reference>
<accession>A0A382PU58</accession>
<evidence type="ECO:0008006" key="2">
    <source>
        <dbReference type="Google" id="ProtNLM"/>
    </source>
</evidence>
<dbReference type="InterPro" id="IPR029017">
    <property type="entry name" value="Enolase-like_N"/>
</dbReference>
<protein>
    <recommendedName>
        <fullName evidence="2">Mandelate racemase/muconate lactonizing enzyme N-terminal domain-containing protein</fullName>
    </recommendedName>
</protein>
<dbReference type="EMBL" id="UINC01108985">
    <property type="protein sequence ID" value="SVC75501.1"/>
    <property type="molecule type" value="Genomic_DNA"/>
</dbReference>
<evidence type="ECO:0000313" key="1">
    <source>
        <dbReference type="EMBL" id="SVC75501.1"/>
    </source>
</evidence>
<dbReference type="Gene3D" id="3.30.390.10">
    <property type="entry name" value="Enolase-like, N-terminal domain"/>
    <property type="match status" value="1"/>
</dbReference>